<dbReference type="OrthoDB" id="6522780at2"/>
<name>A0A506V8I1_9GAMM</name>
<evidence type="ECO:0000313" key="2">
    <source>
        <dbReference type="Proteomes" id="UP000319523"/>
    </source>
</evidence>
<dbReference type="AlphaFoldDB" id="A0A506V8I1"/>
<evidence type="ECO:0000313" key="1">
    <source>
        <dbReference type="EMBL" id="TPW42141.1"/>
    </source>
</evidence>
<organism evidence="1 2">
    <name type="scientific">Mixta tenebrionis</name>
    <dbReference type="NCBI Taxonomy" id="2562439"/>
    <lineage>
        <taxon>Bacteria</taxon>
        <taxon>Pseudomonadati</taxon>
        <taxon>Pseudomonadota</taxon>
        <taxon>Gammaproteobacteria</taxon>
        <taxon>Enterobacterales</taxon>
        <taxon>Erwiniaceae</taxon>
        <taxon>Mixta</taxon>
    </lineage>
</organism>
<reference evidence="1 2" key="1">
    <citation type="submission" date="2019-06" db="EMBL/GenBank/DDBJ databases">
        <authorList>
            <person name="Yang Y."/>
        </authorList>
    </citation>
    <scope>NUCLEOTIDE SEQUENCE [LARGE SCALE GENOMIC DNA]</scope>
    <source>
        <strain evidence="1 2">BIT-26</strain>
    </source>
</reference>
<comment type="caution">
    <text evidence="1">The sequence shown here is derived from an EMBL/GenBank/DDBJ whole genome shotgun (WGS) entry which is preliminary data.</text>
</comment>
<accession>A0A506V8I1</accession>
<gene>
    <name evidence="1" type="ORF">FKM52_10930</name>
</gene>
<dbReference type="EMBL" id="VHQI01000006">
    <property type="protein sequence ID" value="TPW42141.1"/>
    <property type="molecule type" value="Genomic_DNA"/>
</dbReference>
<keyword evidence="2" id="KW-1185">Reference proteome</keyword>
<dbReference type="Proteomes" id="UP000319523">
    <property type="component" value="Unassembled WGS sequence"/>
</dbReference>
<protein>
    <submittedName>
        <fullName evidence="1">Adhesin</fullName>
    </submittedName>
</protein>
<sequence length="159" mass="16095">MWGLGAGVNAGVQYASSGEVNPVNSVIAGWVNVATMGQGWKGTVAWNSAGGALTNAINGDDPLTGAVTTGAGAWAGYGVGNYIVKPAANTAGKWLTGGWNPKFDANWLKYSEVKGQFGISKEMLPSKIPGAVGNASGSLTSEFGSALIQKKNNGMEGGE</sequence>
<proteinExistence type="predicted"/>